<evidence type="ECO:0000256" key="3">
    <source>
        <dbReference type="SAM" id="MobiDB-lite"/>
    </source>
</evidence>
<dbReference type="InterPro" id="IPR044855">
    <property type="entry name" value="CoA-Trfase_III_dom3_sf"/>
</dbReference>
<evidence type="ECO:0000313" key="4">
    <source>
        <dbReference type="EMBL" id="GAA5002232.1"/>
    </source>
</evidence>
<keyword evidence="5" id="KW-1185">Reference proteome</keyword>
<evidence type="ECO:0000313" key="5">
    <source>
        <dbReference type="Proteomes" id="UP001501759"/>
    </source>
</evidence>
<dbReference type="GO" id="GO:0016740">
    <property type="term" value="F:transferase activity"/>
    <property type="evidence" value="ECO:0007669"/>
    <property type="project" value="UniProtKB-KW"/>
</dbReference>
<proteinExistence type="inferred from homology"/>
<feature type="region of interest" description="Disordered" evidence="3">
    <location>
        <begin position="1"/>
        <end position="38"/>
    </location>
</feature>
<reference evidence="5" key="1">
    <citation type="journal article" date="2019" name="Int. J. Syst. Evol. Microbiol.">
        <title>The Global Catalogue of Microorganisms (GCM) 10K type strain sequencing project: providing services to taxonomists for standard genome sequencing and annotation.</title>
        <authorList>
            <consortium name="The Broad Institute Genomics Platform"/>
            <consortium name="The Broad Institute Genome Sequencing Center for Infectious Disease"/>
            <person name="Wu L."/>
            <person name="Ma J."/>
        </authorList>
    </citation>
    <scope>NUCLEOTIDE SEQUENCE [LARGE SCALE GENOMIC DNA]</scope>
    <source>
        <strain evidence="5">JCM 18409</strain>
    </source>
</reference>
<dbReference type="InterPro" id="IPR050509">
    <property type="entry name" value="CoA-transferase_III"/>
</dbReference>
<dbReference type="Gene3D" id="3.40.50.10540">
    <property type="entry name" value="Crotonobetainyl-coa:carnitine coa-transferase, domain 1"/>
    <property type="match status" value="1"/>
</dbReference>
<dbReference type="InterPro" id="IPR023606">
    <property type="entry name" value="CoA-Trfase_III_dom_1_sf"/>
</dbReference>
<evidence type="ECO:0000256" key="1">
    <source>
        <dbReference type="ARBA" id="ARBA00008383"/>
    </source>
</evidence>
<comment type="similarity">
    <text evidence="1">Belongs to the CoA-transferase III family.</text>
</comment>
<gene>
    <name evidence="4" type="ORF">GCM10023335_17450</name>
</gene>
<name>A0ABP9ILT0_9ACTN</name>
<accession>A0ABP9ILT0</accession>
<keyword evidence="2 4" id="KW-0808">Transferase</keyword>
<feature type="compositionally biased region" description="Basic and acidic residues" evidence="3">
    <location>
        <begin position="1"/>
        <end position="10"/>
    </location>
</feature>
<organism evidence="4 5">
    <name type="scientific">Streptomyces siamensis</name>
    <dbReference type="NCBI Taxonomy" id="1274986"/>
    <lineage>
        <taxon>Bacteria</taxon>
        <taxon>Bacillati</taxon>
        <taxon>Actinomycetota</taxon>
        <taxon>Actinomycetes</taxon>
        <taxon>Kitasatosporales</taxon>
        <taxon>Streptomycetaceae</taxon>
        <taxon>Streptomyces</taxon>
    </lineage>
</organism>
<dbReference type="PANTHER" id="PTHR48228:SF6">
    <property type="entry name" value="L-CARNITINE COA-TRANSFERASE"/>
    <property type="match status" value="1"/>
</dbReference>
<comment type="caution">
    <text evidence="4">The sequence shown here is derived from an EMBL/GenBank/DDBJ whole genome shotgun (WGS) entry which is preliminary data.</text>
</comment>
<dbReference type="InterPro" id="IPR003673">
    <property type="entry name" value="CoA-Trfase_fam_III"/>
</dbReference>
<evidence type="ECO:0000256" key="2">
    <source>
        <dbReference type="ARBA" id="ARBA00022679"/>
    </source>
</evidence>
<dbReference type="RefSeq" id="WP_345643835.1">
    <property type="nucleotide sequence ID" value="NZ_BAABKB010000002.1"/>
</dbReference>
<dbReference type="Pfam" id="PF02515">
    <property type="entry name" value="CoA_transf_3"/>
    <property type="match status" value="1"/>
</dbReference>
<dbReference type="EMBL" id="BAABKB010000002">
    <property type="protein sequence ID" value="GAA5002232.1"/>
    <property type="molecule type" value="Genomic_DNA"/>
</dbReference>
<dbReference type="Proteomes" id="UP001501759">
    <property type="component" value="Unassembled WGS sequence"/>
</dbReference>
<dbReference type="PANTHER" id="PTHR48228">
    <property type="entry name" value="SUCCINYL-COA--D-CITRAMALATE COA-TRANSFERASE"/>
    <property type="match status" value="1"/>
</dbReference>
<protein>
    <submittedName>
        <fullName evidence="4">CoA transferase</fullName>
    </submittedName>
</protein>
<sequence>MTARPARPEGPRGTGPASAHQERTGPAHRSGVRPERDGPLAGLRVLDLATLFAGPLAATMLGDFGAEVIKVEHPAKPDPSRGHGPSKDGVGLWWKLLGRNKHTITLDLSKRGGRATLLRLAATADVIVENFRPGTLEKWDLGWDELSAANPRLLLARVTAFGQFGPYAHRPGFGTLAEAMSGFAAVTGEPDAPPVLPPFGLADSIAGLATAYAVMTALRARDRTGEGQVIDMAIIEPILTVLGPQPIWYDQLGHVQPRTGNRSANNAPRNTYRTADGSWVAVSTSAQSIAERVMRLVGRPDLIDEPWFATGADRARHADVLDEAVGSWIGRHDRTEVLEAFEKAEAAVAPVQDVRDVMTDPQYAALDTVTTLDDPDLGPLRMQNVLFRLSGTPGAIHWAGRPHGADTERVLTELGLTGAEIGALRAEGAL</sequence>
<dbReference type="Gene3D" id="3.30.1540.10">
    <property type="entry name" value="formyl-coa transferase, domain 3"/>
    <property type="match status" value="1"/>
</dbReference>
<dbReference type="SUPFAM" id="SSF89796">
    <property type="entry name" value="CoA-transferase family III (CaiB/BaiF)"/>
    <property type="match status" value="1"/>
</dbReference>